<feature type="compositionally biased region" description="Low complexity" evidence="5">
    <location>
        <begin position="67"/>
        <end position="81"/>
    </location>
</feature>
<dbReference type="Pfam" id="PF03126">
    <property type="entry name" value="Plus-3"/>
    <property type="match status" value="1"/>
</dbReference>
<feature type="compositionally biased region" description="Basic and acidic residues" evidence="5">
    <location>
        <begin position="20"/>
        <end position="45"/>
    </location>
</feature>
<feature type="region of interest" description="Disordered" evidence="5">
    <location>
        <begin position="1"/>
        <end position="110"/>
    </location>
</feature>
<dbReference type="SUPFAM" id="SSF159042">
    <property type="entry name" value="Plus3-like"/>
    <property type="match status" value="1"/>
</dbReference>
<dbReference type="Gene3D" id="3.90.70.200">
    <property type="entry name" value="Plus-3 domain"/>
    <property type="match status" value="1"/>
</dbReference>
<name>A0AA38VZW3_9PEZI</name>
<dbReference type="PROSITE" id="PS51360">
    <property type="entry name" value="PLUS3"/>
    <property type="match status" value="1"/>
</dbReference>
<comment type="caution">
    <text evidence="7">The sequence shown here is derived from an EMBL/GenBank/DDBJ whole genome shotgun (WGS) entry which is preliminary data.</text>
</comment>
<feature type="domain" description="Plus3" evidence="6">
    <location>
        <begin position="261"/>
        <end position="400"/>
    </location>
</feature>
<feature type="compositionally biased region" description="Basic and acidic residues" evidence="5">
    <location>
        <begin position="184"/>
        <end position="219"/>
    </location>
</feature>
<feature type="compositionally biased region" description="Basic and acidic residues" evidence="5">
    <location>
        <begin position="497"/>
        <end position="524"/>
    </location>
</feature>
<dbReference type="GO" id="GO:0003677">
    <property type="term" value="F:DNA binding"/>
    <property type="evidence" value="ECO:0007669"/>
    <property type="project" value="InterPro"/>
</dbReference>
<keyword evidence="2" id="KW-0805">Transcription regulation</keyword>
<protein>
    <submittedName>
        <fullName evidence="7">RNA polymerase-associated protein RTF1</fullName>
    </submittedName>
</protein>
<proteinExistence type="predicted"/>
<evidence type="ECO:0000256" key="5">
    <source>
        <dbReference type="SAM" id="MobiDB-lite"/>
    </source>
</evidence>
<feature type="region of interest" description="Disordered" evidence="5">
    <location>
        <begin position="450"/>
        <end position="561"/>
    </location>
</feature>
<dbReference type="FunFam" id="3.90.70.200:FF:000005">
    <property type="entry name" value="Related to Pol II transcription elongation factor"/>
    <property type="match status" value="1"/>
</dbReference>
<evidence type="ECO:0000259" key="6">
    <source>
        <dbReference type="PROSITE" id="PS51360"/>
    </source>
</evidence>
<sequence>MSDLEDELLALAGGDVSSDDGEHMDMSRDGSESPEPPSKKIDSKGGARSGTKKGNRDADESEEEGEASSPPGSPDSQGSAAMDESDSDSDSPQTKARGAVAADGNDLKKYPVDGLFVSEAEKAEIMAMREIEREQKIAERREEMDTIRQNLMLRHLANQPNENKKRKAAAADLDTPRKATRVRTKGDRDHEPPSKIDSLRRAREERKDRIHQRELENDRRKRRSPSYRRSASRDSGDGSDVEWADTKKHRSRTPEHKETPEPDLRDVERIRVGRTRFAEVCFYPGFEEAITGCYVRINIGPDRDNPAAGDVYRMAVIKGFVKGKAYAMPNRQGKQIVVEGYVKAAHGKAQRDWPFIACSDSPFTEQEFNRYKTICAAEGVPIPKRPTFVRKIDDINALVNRPWTEQELAEKLNRQTALKIKYSGVERERVQKALSEARARGDEARAAKLQEELDGMEPPPRLAFRTSLAPAGRSSSGTPGKKEGPSQQERLALLNLENRRKNAEAVRQAQLKERARQREADTRNGGRAKRAGNVLAPGTGDGTPDSRRSRSPGGRDPPAVAQQKVIPADQELVERLKRLQREKEAGQKGIPTIHKPLMDDDIIGALDLGIDVDIEI</sequence>
<evidence type="ECO:0000256" key="1">
    <source>
        <dbReference type="ARBA" id="ARBA00004123"/>
    </source>
</evidence>
<evidence type="ECO:0000256" key="2">
    <source>
        <dbReference type="ARBA" id="ARBA00023015"/>
    </source>
</evidence>
<accession>A0AA38VZW3</accession>
<dbReference type="PANTHER" id="PTHR13115:SF8">
    <property type="entry name" value="RNA POLYMERASE-ASSOCIATED PROTEIN RTF1 HOMOLOG"/>
    <property type="match status" value="1"/>
</dbReference>
<feature type="compositionally biased region" description="Basic and acidic residues" evidence="5">
    <location>
        <begin position="252"/>
        <end position="267"/>
    </location>
</feature>
<dbReference type="SMART" id="SM00719">
    <property type="entry name" value="Plus3"/>
    <property type="match status" value="1"/>
</dbReference>
<keyword evidence="4" id="KW-0539">Nucleus</keyword>
<comment type="subcellular location">
    <subcellularLocation>
        <location evidence="1">Nucleus</location>
    </subcellularLocation>
</comment>
<dbReference type="PANTHER" id="PTHR13115">
    <property type="entry name" value="RNA POLYMERASE-ASSOCIATED PROTEIN RTF1 HOMOLOG"/>
    <property type="match status" value="1"/>
</dbReference>
<evidence type="ECO:0000256" key="4">
    <source>
        <dbReference type="ARBA" id="ARBA00023242"/>
    </source>
</evidence>
<feature type="region of interest" description="Disordered" evidence="5">
    <location>
        <begin position="154"/>
        <end position="267"/>
    </location>
</feature>
<dbReference type="Proteomes" id="UP001174691">
    <property type="component" value="Unassembled WGS sequence"/>
</dbReference>
<dbReference type="GO" id="GO:0016593">
    <property type="term" value="C:Cdc73/Paf1 complex"/>
    <property type="evidence" value="ECO:0007669"/>
    <property type="project" value="TreeGrafter"/>
</dbReference>
<dbReference type="InterPro" id="IPR036128">
    <property type="entry name" value="Plus3-like_sf"/>
</dbReference>
<reference evidence="7" key="1">
    <citation type="submission" date="2022-07" db="EMBL/GenBank/DDBJ databases">
        <title>Fungi with potential for degradation of polypropylene.</title>
        <authorList>
            <person name="Gostincar C."/>
        </authorList>
    </citation>
    <scope>NUCLEOTIDE SEQUENCE</scope>
    <source>
        <strain evidence="7">EXF-13287</strain>
    </source>
</reference>
<keyword evidence="8" id="KW-1185">Reference proteome</keyword>
<evidence type="ECO:0000313" key="7">
    <source>
        <dbReference type="EMBL" id="KAJ9162095.1"/>
    </source>
</evidence>
<dbReference type="AlphaFoldDB" id="A0AA38VZW3"/>
<evidence type="ECO:0000313" key="8">
    <source>
        <dbReference type="Proteomes" id="UP001174691"/>
    </source>
</evidence>
<dbReference type="GO" id="GO:1990269">
    <property type="term" value="F:RNA polymerase II C-terminal domain phosphoserine binding"/>
    <property type="evidence" value="ECO:0007669"/>
    <property type="project" value="TreeGrafter"/>
</dbReference>
<gene>
    <name evidence="7" type="ORF">NKR19_g1671</name>
</gene>
<keyword evidence="3" id="KW-0804">Transcription</keyword>
<organism evidence="7 8">
    <name type="scientific">Coniochaeta hoffmannii</name>
    <dbReference type="NCBI Taxonomy" id="91930"/>
    <lineage>
        <taxon>Eukaryota</taxon>
        <taxon>Fungi</taxon>
        <taxon>Dikarya</taxon>
        <taxon>Ascomycota</taxon>
        <taxon>Pezizomycotina</taxon>
        <taxon>Sordariomycetes</taxon>
        <taxon>Sordariomycetidae</taxon>
        <taxon>Coniochaetales</taxon>
        <taxon>Coniochaetaceae</taxon>
        <taxon>Coniochaeta</taxon>
    </lineage>
</organism>
<evidence type="ECO:0000256" key="3">
    <source>
        <dbReference type="ARBA" id="ARBA00023163"/>
    </source>
</evidence>
<dbReference type="EMBL" id="JANBVN010000015">
    <property type="protein sequence ID" value="KAJ9162095.1"/>
    <property type="molecule type" value="Genomic_DNA"/>
</dbReference>
<dbReference type="InterPro" id="IPR004343">
    <property type="entry name" value="Plus-3_dom"/>
</dbReference>